<name>A0A1A8TJB7_9GAMM</name>
<dbReference type="Proteomes" id="UP000092544">
    <property type="component" value="Unassembled WGS sequence"/>
</dbReference>
<dbReference type="GO" id="GO:0016747">
    <property type="term" value="F:acyltransferase activity, transferring groups other than amino-acyl groups"/>
    <property type="evidence" value="ECO:0007669"/>
    <property type="project" value="InterPro"/>
</dbReference>
<dbReference type="InterPro" id="IPR000182">
    <property type="entry name" value="GNAT_dom"/>
</dbReference>
<keyword evidence="3" id="KW-1185">Reference proteome</keyword>
<dbReference type="PROSITE" id="PS51186">
    <property type="entry name" value="GNAT"/>
    <property type="match status" value="1"/>
</dbReference>
<dbReference type="EC" id="2.3.1.-" evidence="2"/>
<keyword evidence="2" id="KW-0012">Acyltransferase</keyword>
<dbReference type="RefSeq" id="WP_067016848.1">
    <property type="nucleotide sequence ID" value="NZ_FLOB01000005.1"/>
</dbReference>
<sequence length="148" mass="16814">MDYVQVQADMIPIALLLEADPSEENIHSYLHHSMCFVAKDTHQVVAASIVQRKSDALAEILNVSVLASHQRQGIGSQLLQFSLSQLKAKGVFRVELGTGAFGYPLIYYQRLGFRVDAVIKDYFLEHYSEPIYEYGIRHKDMLRLSIDL</sequence>
<proteinExistence type="predicted"/>
<dbReference type="Pfam" id="PF13508">
    <property type="entry name" value="Acetyltransf_7"/>
    <property type="match status" value="1"/>
</dbReference>
<dbReference type="Gene3D" id="3.40.630.30">
    <property type="match status" value="1"/>
</dbReference>
<evidence type="ECO:0000313" key="2">
    <source>
        <dbReference type="EMBL" id="SBS32610.1"/>
    </source>
</evidence>
<dbReference type="InterPro" id="IPR016181">
    <property type="entry name" value="Acyl_CoA_acyltransferase"/>
</dbReference>
<evidence type="ECO:0000259" key="1">
    <source>
        <dbReference type="PROSITE" id="PS51186"/>
    </source>
</evidence>
<dbReference type="STRING" id="1792290.MSP8886_02492"/>
<gene>
    <name evidence="2" type="primary">yvbK</name>
    <name evidence="2" type="ORF">MSP8886_02492</name>
</gene>
<protein>
    <submittedName>
        <fullName evidence="2">Putative N-acetyltransferase YvbK</fullName>
        <ecNumber evidence="2">2.3.1.-</ecNumber>
    </submittedName>
</protein>
<dbReference type="AlphaFoldDB" id="A0A1A8TJB7"/>
<dbReference type="EMBL" id="FLOB01000005">
    <property type="protein sequence ID" value="SBS32610.1"/>
    <property type="molecule type" value="Genomic_DNA"/>
</dbReference>
<organism evidence="2 3">
    <name type="scientific">Marinomonas spartinae</name>
    <dbReference type="NCBI Taxonomy" id="1792290"/>
    <lineage>
        <taxon>Bacteria</taxon>
        <taxon>Pseudomonadati</taxon>
        <taxon>Pseudomonadota</taxon>
        <taxon>Gammaproteobacteria</taxon>
        <taxon>Oceanospirillales</taxon>
        <taxon>Oceanospirillaceae</taxon>
        <taxon>Marinomonas</taxon>
    </lineage>
</organism>
<evidence type="ECO:0000313" key="3">
    <source>
        <dbReference type="Proteomes" id="UP000092544"/>
    </source>
</evidence>
<reference evidence="2 3" key="1">
    <citation type="submission" date="2016-06" db="EMBL/GenBank/DDBJ databases">
        <authorList>
            <person name="Kjaerup R.B."/>
            <person name="Dalgaard T.S."/>
            <person name="Juul-Madsen H.R."/>
        </authorList>
    </citation>
    <scope>NUCLEOTIDE SEQUENCE [LARGE SCALE GENOMIC DNA]</scope>
    <source>
        <strain evidence="2 3">CECT 8886</strain>
    </source>
</reference>
<accession>A0A1A8TJB7</accession>
<dbReference type="SUPFAM" id="SSF55729">
    <property type="entry name" value="Acyl-CoA N-acyltransferases (Nat)"/>
    <property type="match status" value="1"/>
</dbReference>
<dbReference type="OrthoDB" id="9813917at2"/>
<dbReference type="CDD" id="cd04301">
    <property type="entry name" value="NAT_SF"/>
    <property type="match status" value="1"/>
</dbReference>
<keyword evidence="2" id="KW-0808">Transferase</keyword>
<feature type="domain" description="N-acetyltransferase" evidence="1">
    <location>
        <begin position="1"/>
        <end position="134"/>
    </location>
</feature>